<keyword evidence="2" id="KW-1185">Reference proteome</keyword>
<organism evidence="1 2">
    <name type="scientific">Streptomyces camponoticapitis</name>
    <dbReference type="NCBI Taxonomy" id="1616125"/>
    <lineage>
        <taxon>Bacteria</taxon>
        <taxon>Bacillati</taxon>
        <taxon>Actinomycetota</taxon>
        <taxon>Actinomycetes</taxon>
        <taxon>Kitasatosporales</taxon>
        <taxon>Streptomycetaceae</taxon>
        <taxon>Streptomyces</taxon>
    </lineage>
</organism>
<accession>A0ABQ2EVT5</accession>
<proteinExistence type="predicted"/>
<name>A0ABQ2EVT5_9ACTN</name>
<evidence type="ECO:0000313" key="1">
    <source>
        <dbReference type="EMBL" id="GGK28165.1"/>
    </source>
</evidence>
<comment type="caution">
    <text evidence="1">The sequence shown here is derived from an EMBL/GenBank/DDBJ whole genome shotgun (WGS) entry which is preliminary data.</text>
</comment>
<dbReference type="EMBL" id="BMMV01000036">
    <property type="protein sequence ID" value="GGK28165.1"/>
    <property type="molecule type" value="Genomic_DNA"/>
</dbReference>
<protein>
    <submittedName>
        <fullName evidence="1">Uncharacterized protein</fullName>
    </submittedName>
</protein>
<dbReference type="Proteomes" id="UP000660265">
    <property type="component" value="Unassembled WGS sequence"/>
</dbReference>
<evidence type="ECO:0000313" key="2">
    <source>
        <dbReference type="Proteomes" id="UP000660265"/>
    </source>
</evidence>
<gene>
    <name evidence="1" type="ORF">GCM10011583_70200</name>
</gene>
<sequence length="67" mass="7184">MEIGTNHNPIRGLTVDGVDMTEVIRGDAPEPMLTPESVDVPMAEVLRLALEEAGLSEAPRYQGPSLP</sequence>
<reference evidence="2" key="1">
    <citation type="journal article" date="2019" name="Int. J. Syst. Evol. Microbiol.">
        <title>The Global Catalogue of Microorganisms (GCM) 10K type strain sequencing project: providing services to taxonomists for standard genome sequencing and annotation.</title>
        <authorList>
            <consortium name="The Broad Institute Genomics Platform"/>
            <consortium name="The Broad Institute Genome Sequencing Center for Infectious Disease"/>
            <person name="Wu L."/>
            <person name="Ma J."/>
        </authorList>
    </citation>
    <scope>NUCLEOTIDE SEQUENCE [LARGE SCALE GENOMIC DNA]</scope>
    <source>
        <strain evidence="2">CGMCC 4.7275</strain>
    </source>
</reference>